<dbReference type="Gene3D" id="1.20.120.450">
    <property type="entry name" value="dinb family like domain"/>
    <property type="match status" value="1"/>
</dbReference>
<gene>
    <name evidence="2" type="ORF">EDD29_7869</name>
</gene>
<evidence type="ECO:0000313" key="2">
    <source>
        <dbReference type="EMBL" id="ROO90152.1"/>
    </source>
</evidence>
<keyword evidence="3" id="KW-1185">Reference proteome</keyword>
<evidence type="ECO:0000313" key="3">
    <source>
        <dbReference type="Proteomes" id="UP000272400"/>
    </source>
</evidence>
<dbReference type="InterPro" id="IPR024344">
    <property type="entry name" value="MDMPI_metal-binding"/>
</dbReference>
<name>A0A3N1D9D9_9ACTN</name>
<proteinExistence type="predicted"/>
<dbReference type="SUPFAM" id="SSF109854">
    <property type="entry name" value="DinB/YfiT-like putative metalloenzymes"/>
    <property type="match status" value="1"/>
</dbReference>
<dbReference type="GO" id="GO:0046872">
    <property type="term" value="F:metal ion binding"/>
    <property type="evidence" value="ECO:0007669"/>
    <property type="project" value="InterPro"/>
</dbReference>
<dbReference type="EMBL" id="RJKE01000001">
    <property type="protein sequence ID" value="ROO90152.1"/>
    <property type="molecule type" value="Genomic_DNA"/>
</dbReference>
<dbReference type="InterPro" id="IPR017517">
    <property type="entry name" value="Maleyloyr_isom"/>
</dbReference>
<comment type="caution">
    <text evidence="2">The sequence shown here is derived from an EMBL/GenBank/DDBJ whole genome shotgun (WGS) entry which is preliminary data.</text>
</comment>
<accession>A0A3N1D9D9</accession>
<sequence>MGQQTGTSQSNGMSEAAIWRTIDAERASLAALLDTLTPAQWATPSLCAGWTVREVAAHVGAGPTIRLGPAVLGLLRARGDFDRFVDTTARRDARRPVGELTAIVRASAGSRRLAPGQKLSYALLDVLVHGQDIARPLGVTRDMPLEAARHCADLVYAMGAPFHARKRLAGVRLVATDLPWTAGEGAEAAGPIASLLLLVSGRRAALADLTGPGVAALT</sequence>
<dbReference type="RefSeq" id="WP_211360144.1">
    <property type="nucleotide sequence ID" value="NZ_RJKE01000001.1"/>
</dbReference>
<dbReference type="Proteomes" id="UP000272400">
    <property type="component" value="Unassembled WGS sequence"/>
</dbReference>
<dbReference type="AlphaFoldDB" id="A0A3N1D9D9"/>
<evidence type="ECO:0000259" key="1">
    <source>
        <dbReference type="Pfam" id="PF11716"/>
    </source>
</evidence>
<feature type="domain" description="Mycothiol-dependent maleylpyruvate isomerase metal-binding" evidence="1">
    <location>
        <begin position="23"/>
        <end position="154"/>
    </location>
</feature>
<reference evidence="2 3" key="1">
    <citation type="submission" date="2018-11" db="EMBL/GenBank/DDBJ databases">
        <title>Sequencing the genomes of 1000 actinobacteria strains.</title>
        <authorList>
            <person name="Klenk H.-P."/>
        </authorList>
    </citation>
    <scope>NUCLEOTIDE SEQUENCE [LARGE SCALE GENOMIC DNA]</scope>
    <source>
        <strain evidence="2 3">DSM 44254</strain>
    </source>
</reference>
<dbReference type="InterPro" id="IPR034660">
    <property type="entry name" value="DinB/YfiT-like"/>
</dbReference>
<dbReference type="NCBIfam" id="TIGR03083">
    <property type="entry name" value="maleylpyruvate isomerase family mycothiol-dependent enzyme"/>
    <property type="match status" value="1"/>
</dbReference>
<dbReference type="Pfam" id="PF11716">
    <property type="entry name" value="MDMPI_N"/>
    <property type="match status" value="1"/>
</dbReference>
<organism evidence="2 3">
    <name type="scientific">Actinocorallia herbida</name>
    <dbReference type="NCBI Taxonomy" id="58109"/>
    <lineage>
        <taxon>Bacteria</taxon>
        <taxon>Bacillati</taxon>
        <taxon>Actinomycetota</taxon>
        <taxon>Actinomycetes</taxon>
        <taxon>Streptosporangiales</taxon>
        <taxon>Thermomonosporaceae</taxon>
        <taxon>Actinocorallia</taxon>
    </lineage>
</organism>
<protein>
    <submittedName>
        <fullName evidence="2">Uncharacterized protein (TIGR03083 family)</fullName>
    </submittedName>
</protein>